<proteinExistence type="predicted"/>
<dbReference type="SUPFAM" id="SSF103473">
    <property type="entry name" value="MFS general substrate transporter"/>
    <property type="match status" value="1"/>
</dbReference>
<feature type="transmembrane region" description="Helical" evidence="5">
    <location>
        <begin position="94"/>
        <end position="114"/>
    </location>
</feature>
<evidence type="ECO:0000256" key="2">
    <source>
        <dbReference type="ARBA" id="ARBA00022692"/>
    </source>
</evidence>
<feature type="transmembrane region" description="Helical" evidence="5">
    <location>
        <begin position="366"/>
        <end position="383"/>
    </location>
</feature>
<feature type="transmembrane region" description="Helical" evidence="5">
    <location>
        <begin position="268"/>
        <end position="285"/>
    </location>
</feature>
<keyword evidence="4 5" id="KW-0472">Membrane</keyword>
<comment type="caution">
    <text evidence="6">The sequence shown here is derived from an EMBL/GenBank/DDBJ whole genome shotgun (WGS) entry which is preliminary data.</text>
</comment>
<evidence type="ECO:0000313" key="6">
    <source>
        <dbReference type="EMBL" id="KAF5371697.1"/>
    </source>
</evidence>
<feature type="transmembrane region" description="Helical" evidence="5">
    <location>
        <begin position="53"/>
        <end position="74"/>
    </location>
</feature>
<dbReference type="Gene3D" id="1.20.1250.20">
    <property type="entry name" value="MFS general substrate transporter like domains"/>
    <property type="match status" value="1"/>
</dbReference>
<feature type="transmembrane region" description="Helical" evidence="5">
    <location>
        <begin position="468"/>
        <end position="485"/>
    </location>
</feature>
<gene>
    <name evidence="6" type="ORF">D9758_003416</name>
</gene>
<name>A0A8H5GVA2_9AGAR</name>
<organism evidence="6 7">
    <name type="scientific">Tetrapyrgos nigripes</name>
    <dbReference type="NCBI Taxonomy" id="182062"/>
    <lineage>
        <taxon>Eukaryota</taxon>
        <taxon>Fungi</taxon>
        <taxon>Dikarya</taxon>
        <taxon>Basidiomycota</taxon>
        <taxon>Agaricomycotina</taxon>
        <taxon>Agaricomycetes</taxon>
        <taxon>Agaricomycetidae</taxon>
        <taxon>Agaricales</taxon>
        <taxon>Marasmiineae</taxon>
        <taxon>Marasmiaceae</taxon>
        <taxon>Tetrapyrgos</taxon>
    </lineage>
</organism>
<feature type="transmembrane region" description="Helical" evidence="5">
    <location>
        <begin position="194"/>
        <end position="218"/>
    </location>
</feature>
<dbReference type="EMBL" id="JAACJM010000007">
    <property type="protein sequence ID" value="KAF5371697.1"/>
    <property type="molecule type" value="Genomic_DNA"/>
</dbReference>
<keyword evidence="2 5" id="KW-0812">Transmembrane</keyword>
<dbReference type="OrthoDB" id="3026777at2759"/>
<reference evidence="6 7" key="1">
    <citation type="journal article" date="2020" name="ISME J.">
        <title>Uncovering the hidden diversity of litter-decomposition mechanisms in mushroom-forming fungi.</title>
        <authorList>
            <person name="Floudas D."/>
            <person name="Bentzer J."/>
            <person name="Ahren D."/>
            <person name="Johansson T."/>
            <person name="Persson P."/>
            <person name="Tunlid A."/>
        </authorList>
    </citation>
    <scope>NUCLEOTIDE SEQUENCE [LARGE SCALE GENOMIC DNA]</scope>
    <source>
        <strain evidence="6 7">CBS 291.85</strain>
    </source>
</reference>
<evidence type="ECO:0000256" key="4">
    <source>
        <dbReference type="ARBA" id="ARBA00023136"/>
    </source>
</evidence>
<dbReference type="AlphaFoldDB" id="A0A8H5GVA2"/>
<evidence type="ECO:0000256" key="3">
    <source>
        <dbReference type="ARBA" id="ARBA00022989"/>
    </source>
</evidence>
<accession>A0A8H5GVA2</accession>
<dbReference type="Proteomes" id="UP000559256">
    <property type="component" value="Unassembled WGS sequence"/>
</dbReference>
<evidence type="ECO:0000256" key="1">
    <source>
        <dbReference type="ARBA" id="ARBA00004141"/>
    </source>
</evidence>
<dbReference type="Pfam" id="PF07690">
    <property type="entry name" value="MFS_1"/>
    <property type="match status" value="1"/>
</dbReference>
<sequence>MTLERQFFTCLPLVVLFPQFFPRKQNLCSKMMNERKEKEKVQPSLVSQSNNGLGLRVALGRLVRLIPFFVLYFARENLKLMLDGLPSDQSFKSINLVFFATSAIVIPISTGFWSRLGDKLGSRSTVLVTILLCLTLFDLVTIGVLAFSSVPQNHSMIWLVVVRFCEGLLGGAATVHSLTLAYAADVSSPNQRALMFTLLLGFSLLAAFIGQMLSALLFNLSNLLFASSCVVILSVLNITYVLSFLSLPITSNNSRERASCNFHGLKDFLKTAFSFFTVLAPGVAFERGRMTLLGVALFAHSLTMYDATLKIVSVYFPHYLNKMGWFVLFLWILEMVSLVIILPIIIYRYRSTRMSSSSPITANRTLAALLAFGTTALDLLGFIPSSDQLMFILFGILFPGIFSVGIPPLLLAIGTLYIDQPVGQDTGNGSVGFVLGGLVGLQHLGQVISLQLYYLLNQTWDHVPKETYLFTPALLGTAGALLLFSRKWDVADVSRDEWGVVHSELGDEETSALAPSRVEE</sequence>
<feature type="transmembrane region" description="Helical" evidence="5">
    <location>
        <begin position="126"/>
        <end position="150"/>
    </location>
</feature>
<feature type="transmembrane region" description="Helical" evidence="5">
    <location>
        <begin position="389"/>
        <end position="418"/>
    </location>
</feature>
<dbReference type="InterPro" id="IPR011701">
    <property type="entry name" value="MFS"/>
</dbReference>
<dbReference type="PANTHER" id="PTHR23507">
    <property type="entry name" value="ZGC:174356"/>
    <property type="match status" value="1"/>
</dbReference>
<protein>
    <submittedName>
        <fullName evidence="6">Uncharacterized protein</fullName>
    </submittedName>
</protein>
<feature type="transmembrane region" description="Helical" evidence="5">
    <location>
        <begin position="323"/>
        <end position="346"/>
    </location>
</feature>
<dbReference type="GO" id="GO:0022857">
    <property type="term" value="F:transmembrane transporter activity"/>
    <property type="evidence" value="ECO:0007669"/>
    <property type="project" value="InterPro"/>
</dbReference>
<feature type="transmembrane region" description="Helical" evidence="5">
    <location>
        <begin position="430"/>
        <end position="456"/>
    </location>
</feature>
<evidence type="ECO:0000313" key="7">
    <source>
        <dbReference type="Proteomes" id="UP000559256"/>
    </source>
</evidence>
<feature type="transmembrane region" description="Helical" evidence="5">
    <location>
        <begin position="156"/>
        <end position="182"/>
    </location>
</feature>
<dbReference type="InterPro" id="IPR036259">
    <property type="entry name" value="MFS_trans_sf"/>
</dbReference>
<keyword evidence="7" id="KW-1185">Reference proteome</keyword>
<feature type="transmembrane region" description="Helical" evidence="5">
    <location>
        <begin position="224"/>
        <end position="247"/>
    </location>
</feature>
<dbReference type="GO" id="GO:0016020">
    <property type="term" value="C:membrane"/>
    <property type="evidence" value="ECO:0007669"/>
    <property type="project" value="UniProtKB-SubCell"/>
</dbReference>
<dbReference type="PANTHER" id="PTHR23507:SF1">
    <property type="entry name" value="FI18259P1-RELATED"/>
    <property type="match status" value="1"/>
</dbReference>
<comment type="subcellular location">
    <subcellularLocation>
        <location evidence="1">Membrane</location>
        <topology evidence="1">Multi-pass membrane protein</topology>
    </subcellularLocation>
</comment>
<keyword evidence="3 5" id="KW-1133">Transmembrane helix</keyword>
<evidence type="ECO:0000256" key="5">
    <source>
        <dbReference type="SAM" id="Phobius"/>
    </source>
</evidence>